<dbReference type="RefSeq" id="WP_110999605.1">
    <property type="nucleotide sequence ID" value="NZ_QKTW01000019.1"/>
</dbReference>
<dbReference type="InterPro" id="IPR025411">
    <property type="entry name" value="DUF4136"/>
</dbReference>
<evidence type="ECO:0000313" key="2">
    <source>
        <dbReference type="EMBL" id="PZF72090.1"/>
    </source>
</evidence>
<feature type="domain" description="DUF4136" evidence="1">
    <location>
        <begin position="33"/>
        <end position="180"/>
    </location>
</feature>
<reference evidence="2 3" key="1">
    <citation type="submission" date="2018-06" db="EMBL/GenBank/DDBJ databases">
        <title>Mucibacter soli gen. nov., sp. nov., a new member of the family Chitinophagaceae producing mucin.</title>
        <authorList>
            <person name="Kim M.-K."/>
            <person name="Park S."/>
            <person name="Kim T.-S."/>
            <person name="Joung Y."/>
            <person name="Han J.-H."/>
            <person name="Kim S.B."/>
        </authorList>
    </citation>
    <scope>NUCLEOTIDE SEQUENCE [LARGE SCALE GENOMIC DNA]</scope>
    <source>
        <strain evidence="2 3">R1-15</strain>
    </source>
</reference>
<dbReference type="AlphaFoldDB" id="A0A2W2AIL9"/>
<evidence type="ECO:0000259" key="1">
    <source>
        <dbReference type="Pfam" id="PF13590"/>
    </source>
</evidence>
<evidence type="ECO:0000313" key="3">
    <source>
        <dbReference type="Proteomes" id="UP000248745"/>
    </source>
</evidence>
<dbReference type="Gene3D" id="3.30.160.670">
    <property type="match status" value="1"/>
</dbReference>
<sequence>MRKLTFLSLLFGLVFSSCRKTPNFDELSSDFVVTTNRDKAADFTEYKTYYIADTVANLGGTGDDSILTDANAQTLVQTVKDNMNARGYTFVSKDQHPDLGLQIGIVKVTTTVYYPGWWDGYYGWYDPWYWGWYYPYYYPYSTVYSYNTGTVILNMYDLKNAGTEHQITGIWNNIDFGAIGSSLSTNVQRGVNAINQGFAQSTYIKAN</sequence>
<accession>A0A2W2AIL9</accession>
<protein>
    <submittedName>
        <fullName evidence="2">DUF4136 domain-containing protein</fullName>
    </submittedName>
</protein>
<keyword evidence="3" id="KW-1185">Reference proteome</keyword>
<dbReference type="OrthoDB" id="677831at2"/>
<dbReference type="EMBL" id="QKTW01000019">
    <property type="protein sequence ID" value="PZF72090.1"/>
    <property type="molecule type" value="Genomic_DNA"/>
</dbReference>
<dbReference type="Pfam" id="PF13590">
    <property type="entry name" value="DUF4136"/>
    <property type="match status" value="1"/>
</dbReference>
<name>A0A2W2AIL9_9BACT</name>
<dbReference type="PROSITE" id="PS51257">
    <property type="entry name" value="PROKAR_LIPOPROTEIN"/>
    <property type="match status" value="1"/>
</dbReference>
<dbReference type="Proteomes" id="UP000248745">
    <property type="component" value="Unassembled WGS sequence"/>
</dbReference>
<gene>
    <name evidence="2" type="ORF">DN068_14220</name>
</gene>
<organism evidence="2 3">
    <name type="scientific">Taibaiella soli</name>
    <dbReference type="NCBI Taxonomy" id="1649169"/>
    <lineage>
        <taxon>Bacteria</taxon>
        <taxon>Pseudomonadati</taxon>
        <taxon>Bacteroidota</taxon>
        <taxon>Chitinophagia</taxon>
        <taxon>Chitinophagales</taxon>
        <taxon>Chitinophagaceae</taxon>
        <taxon>Taibaiella</taxon>
    </lineage>
</organism>
<proteinExistence type="predicted"/>
<comment type="caution">
    <text evidence="2">The sequence shown here is derived from an EMBL/GenBank/DDBJ whole genome shotgun (WGS) entry which is preliminary data.</text>
</comment>